<dbReference type="InterPro" id="IPR029044">
    <property type="entry name" value="Nucleotide-diphossugar_trans"/>
</dbReference>
<gene>
    <name evidence="1" type="ORF">DXA53_04720</name>
</gene>
<name>A0A413IED8_9BACT</name>
<accession>A0A413IED8</accession>
<organism evidence="1 2">
    <name type="scientific">Odoribacter splanchnicus</name>
    <dbReference type="NCBI Taxonomy" id="28118"/>
    <lineage>
        <taxon>Bacteria</taxon>
        <taxon>Pseudomonadati</taxon>
        <taxon>Bacteroidota</taxon>
        <taxon>Bacteroidia</taxon>
        <taxon>Bacteroidales</taxon>
        <taxon>Odoribacteraceae</taxon>
        <taxon>Odoribacter</taxon>
    </lineage>
</organism>
<dbReference type="SUPFAM" id="SSF53448">
    <property type="entry name" value="Nucleotide-diphospho-sugar transferases"/>
    <property type="match status" value="1"/>
</dbReference>
<sequence length="316" mass="37018">MIDFFCRVYASILDRNLFLKKIRFYSLLRVIVRVMGNIILPVHFRLTAKNDSYKLPTSRKRSGQIIVSVTSFPGRIGRLWLTLESILRQKIKPDMLIIWLSKEQFPTMEKLPSRLRHLQARGIIIRLVEKDFLSHKKYYYVLHEFPDDHLLTIDDDIIYPSDFISSLIKGYKENPACVISRYAFEMQYDSQGNLLPYLEWPMIRCGMERTNMAFLGTGGGALFPAHSLYADVLDIELALSLCKYADDVWMNAMLRLNDREVVVVNNLFSIFPIIYLKDFSLSSLNCRQNMNDMQITAIREYYRKNLNKDPFAKVRV</sequence>
<proteinExistence type="predicted"/>
<dbReference type="RefSeq" id="WP_118103256.1">
    <property type="nucleotide sequence ID" value="NZ_JADMYR010000037.1"/>
</dbReference>
<comment type="caution">
    <text evidence="1">The sequence shown here is derived from an EMBL/GenBank/DDBJ whole genome shotgun (WGS) entry which is preliminary data.</text>
</comment>
<protein>
    <recommendedName>
        <fullName evidence="3">Glycosyltransferase</fullName>
    </recommendedName>
</protein>
<dbReference type="AlphaFoldDB" id="A0A413IED8"/>
<evidence type="ECO:0000313" key="2">
    <source>
        <dbReference type="Proteomes" id="UP000284434"/>
    </source>
</evidence>
<dbReference type="Proteomes" id="UP000284434">
    <property type="component" value="Unassembled WGS sequence"/>
</dbReference>
<evidence type="ECO:0000313" key="1">
    <source>
        <dbReference type="EMBL" id="RGY08347.1"/>
    </source>
</evidence>
<evidence type="ECO:0008006" key="3">
    <source>
        <dbReference type="Google" id="ProtNLM"/>
    </source>
</evidence>
<reference evidence="1 2" key="1">
    <citation type="submission" date="2018-08" db="EMBL/GenBank/DDBJ databases">
        <title>A genome reference for cultivated species of the human gut microbiota.</title>
        <authorList>
            <person name="Zou Y."/>
            <person name="Xue W."/>
            <person name="Luo G."/>
        </authorList>
    </citation>
    <scope>NUCLEOTIDE SEQUENCE [LARGE SCALE GENOMIC DNA]</scope>
    <source>
        <strain evidence="1 2">OF03-11</strain>
    </source>
</reference>
<dbReference type="EMBL" id="QSCO01000005">
    <property type="protein sequence ID" value="RGY08347.1"/>
    <property type="molecule type" value="Genomic_DNA"/>
</dbReference>